<reference evidence="2" key="1">
    <citation type="journal article" date="2012" name="Mol. Plant Microbe Interact.">
        <title>A highly conserved effector in Fusarium oxysporum is required for full virulence on Arabidopsis.</title>
        <authorList>
            <person name="Thatcher L.F."/>
            <person name="Gardiner D.M."/>
            <person name="Kazan K."/>
            <person name="Manners J."/>
        </authorList>
    </citation>
    <scope>NUCLEOTIDE SEQUENCE [LARGE SCALE GENOMIC DNA]</scope>
    <source>
        <strain evidence="2">Fo5176</strain>
    </source>
</reference>
<dbReference type="AlphaFoldDB" id="A0A0D2XF96"/>
<dbReference type="Proteomes" id="UP000002489">
    <property type="component" value="Unassembled WGS sequence"/>
</dbReference>
<protein>
    <submittedName>
        <fullName evidence="1">Uncharacterized protein</fullName>
    </submittedName>
</protein>
<dbReference type="EnsemblFungi" id="FOXG_02585T0">
    <property type="protein sequence ID" value="FOXG_02585P0"/>
    <property type="gene ID" value="FOXG_02585"/>
</dbReference>
<sequence>MELIGVLVEKVPRKGETHFSHFTNLDTVRGLNGSETTAHIICGFDQADITTGLDEVESQSHIGDATTDKRDREVGTLRYKRPIGFTRSLVPCRVHNLGCIDPA</sequence>
<accession>A0A0D2XF96</accession>
<organism evidence="1 2">
    <name type="scientific">Fusarium oxysporum (strain Fo5176)</name>
    <name type="common">Fusarium vascular wilt</name>
    <dbReference type="NCBI Taxonomy" id="660025"/>
    <lineage>
        <taxon>Eukaryota</taxon>
        <taxon>Fungi</taxon>
        <taxon>Dikarya</taxon>
        <taxon>Ascomycota</taxon>
        <taxon>Pezizomycotina</taxon>
        <taxon>Sordariomycetes</taxon>
        <taxon>Hypocreomycetidae</taxon>
        <taxon>Hypocreales</taxon>
        <taxon>Nectriaceae</taxon>
        <taxon>Fusarium</taxon>
        <taxon>Fusarium oxysporum species complex</taxon>
    </lineage>
</organism>
<name>A0A0D2XF96_FUSOF</name>
<evidence type="ECO:0000313" key="2">
    <source>
        <dbReference type="Proteomes" id="UP000002489"/>
    </source>
</evidence>
<reference evidence="1" key="2">
    <citation type="submission" date="2025-08" db="UniProtKB">
        <authorList>
            <consortium name="EnsemblFungi"/>
        </authorList>
    </citation>
    <scope>IDENTIFICATION</scope>
    <source>
        <strain evidence="1">4287 / CBS 123668 / FGSC 9935 / NRRL 34936</strain>
    </source>
</reference>
<proteinExistence type="predicted"/>
<evidence type="ECO:0000313" key="1">
    <source>
        <dbReference type="EnsemblFungi" id="FOXG_02585P0"/>
    </source>
</evidence>